<accession>A0A9P5TEM2</accession>
<evidence type="ECO:0000313" key="2">
    <source>
        <dbReference type="Proteomes" id="UP000724874"/>
    </source>
</evidence>
<reference evidence="1" key="1">
    <citation type="submission" date="2020-11" db="EMBL/GenBank/DDBJ databases">
        <authorList>
            <consortium name="DOE Joint Genome Institute"/>
            <person name="Ahrendt S."/>
            <person name="Riley R."/>
            <person name="Andreopoulos W."/>
            <person name="LaButti K."/>
            <person name="Pangilinan J."/>
            <person name="Ruiz-duenas F.J."/>
            <person name="Barrasa J.M."/>
            <person name="Sanchez-Garcia M."/>
            <person name="Camarero S."/>
            <person name="Miyauchi S."/>
            <person name="Serrano A."/>
            <person name="Linde D."/>
            <person name="Babiker R."/>
            <person name="Drula E."/>
            <person name="Ayuso-Fernandez I."/>
            <person name="Pacheco R."/>
            <person name="Padilla G."/>
            <person name="Ferreira P."/>
            <person name="Barriuso J."/>
            <person name="Kellner H."/>
            <person name="Castanera R."/>
            <person name="Alfaro M."/>
            <person name="Ramirez L."/>
            <person name="Pisabarro A.G."/>
            <person name="Kuo A."/>
            <person name="Tritt A."/>
            <person name="Lipzen A."/>
            <person name="He G."/>
            <person name="Yan M."/>
            <person name="Ng V."/>
            <person name="Cullen D."/>
            <person name="Martin F."/>
            <person name="Rosso M.-N."/>
            <person name="Henrissat B."/>
            <person name="Hibbett D."/>
            <person name="Martinez A.T."/>
            <person name="Grigoriev I.V."/>
        </authorList>
    </citation>
    <scope>NUCLEOTIDE SEQUENCE</scope>
    <source>
        <strain evidence="1">AH 44721</strain>
    </source>
</reference>
<protein>
    <submittedName>
        <fullName evidence="1">Uncharacterized protein</fullName>
    </submittedName>
</protein>
<evidence type="ECO:0000313" key="1">
    <source>
        <dbReference type="EMBL" id="KAF8869949.1"/>
    </source>
</evidence>
<gene>
    <name evidence="1" type="ORF">CPB84DRAFT_1754735</name>
</gene>
<name>A0A9P5TEM2_GYMJU</name>
<proteinExistence type="predicted"/>
<sequence>MRDAHMEELKQEAKNDSRPFFSWNNAFGAKPFEDVMARRSDSGLFYPRKFHSKSTPYVIRNIYQLLSSLHSPHFLDPPSFGVGLKVGIVLFLLPVNMTHWRSDVGARHSFKFIGLLFIWVPGQQDGGSTPVAAISTWLQILGTGFIVSLSCRIAQQVLAQTIQVTILYLVYGPW</sequence>
<dbReference type="Proteomes" id="UP000724874">
    <property type="component" value="Unassembled WGS sequence"/>
</dbReference>
<keyword evidence="2" id="KW-1185">Reference proteome</keyword>
<comment type="caution">
    <text evidence="1">The sequence shown here is derived from an EMBL/GenBank/DDBJ whole genome shotgun (WGS) entry which is preliminary data.</text>
</comment>
<dbReference type="EMBL" id="JADNYJ010000390">
    <property type="protein sequence ID" value="KAF8869949.1"/>
    <property type="molecule type" value="Genomic_DNA"/>
</dbReference>
<organism evidence="1 2">
    <name type="scientific">Gymnopilus junonius</name>
    <name type="common">Spectacular rustgill mushroom</name>
    <name type="synonym">Gymnopilus spectabilis subsp. junonius</name>
    <dbReference type="NCBI Taxonomy" id="109634"/>
    <lineage>
        <taxon>Eukaryota</taxon>
        <taxon>Fungi</taxon>
        <taxon>Dikarya</taxon>
        <taxon>Basidiomycota</taxon>
        <taxon>Agaricomycotina</taxon>
        <taxon>Agaricomycetes</taxon>
        <taxon>Agaricomycetidae</taxon>
        <taxon>Agaricales</taxon>
        <taxon>Agaricineae</taxon>
        <taxon>Hymenogastraceae</taxon>
        <taxon>Gymnopilus</taxon>
    </lineage>
</organism>
<dbReference type="AlphaFoldDB" id="A0A9P5TEM2"/>